<dbReference type="SUPFAM" id="SSF52540">
    <property type="entry name" value="P-loop containing nucleoside triphosphate hydrolases"/>
    <property type="match status" value="1"/>
</dbReference>
<accession>A0ABN9C4G0</accession>
<sequence length="181" mass="20129">ENKYYCKKLSVVSQEPVLTARSLKDNISYGLQDIPFSSVKKAAEAASADDFISEKEDGYDTGAGEKGALLSGGQRQRIVLARALLRDPKILILDDATSSLDSKTELKIQSTVLNNPKKRTILLISHRMHILEKADHILVMEGGQIKESGKHQQLLDNKGSYWKLWEKQRSTFQKGTGESAL</sequence>
<feature type="non-terminal residue" evidence="2">
    <location>
        <position position="1"/>
    </location>
</feature>
<proteinExistence type="predicted"/>
<dbReference type="PANTHER" id="PTHR43394">
    <property type="entry name" value="ATP-DEPENDENT PERMEASE MDL1, MITOCHONDRIAL"/>
    <property type="match status" value="1"/>
</dbReference>
<dbReference type="InterPro" id="IPR027417">
    <property type="entry name" value="P-loop_NTPase"/>
</dbReference>
<organism evidence="2 3">
    <name type="scientific">Staurois parvus</name>
    <dbReference type="NCBI Taxonomy" id="386267"/>
    <lineage>
        <taxon>Eukaryota</taxon>
        <taxon>Metazoa</taxon>
        <taxon>Chordata</taxon>
        <taxon>Craniata</taxon>
        <taxon>Vertebrata</taxon>
        <taxon>Euteleostomi</taxon>
        <taxon>Amphibia</taxon>
        <taxon>Batrachia</taxon>
        <taxon>Anura</taxon>
        <taxon>Neobatrachia</taxon>
        <taxon>Ranoidea</taxon>
        <taxon>Ranidae</taxon>
        <taxon>Staurois</taxon>
    </lineage>
</organism>
<gene>
    <name evidence="2" type="ORF">SPARVUS_LOCUS4245251</name>
</gene>
<evidence type="ECO:0000313" key="3">
    <source>
        <dbReference type="Proteomes" id="UP001162483"/>
    </source>
</evidence>
<reference evidence="2" key="1">
    <citation type="submission" date="2023-05" db="EMBL/GenBank/DDBJ databases">
        <authorList>
            <person name="Stuckert A."/>
        </authorList>
    </citation>
    <scope>NUCLEOTIDE SEQUENCE</scope>
</reference>
<protein>
    <recommendedName>
        <fullName evidence="1">ABC transporter domain-containing protein</fullName>
    </recommendedName>
</protein>
<dbReference type="PROSITE" id="PS50893">
    <property type="entry name" value="ABC_TRANSPORTER_2"/>
    <property type="match status" value="1"/>
</dbReference>
<dbReference type="Pfam" id="PF00005">
    <property type="entry name" value="ABC_tran"/>
    <property type="match status" value="1"/>
</dbReference>
<evidence type="ECO:0000259" key="1">
    <source>
        <dbReference type="PROSITE" id="PS50893"/>
    </source>
</evidence>
<dbReference type="Proteomes" id="UP001162483">
    <property type="component" value="Unassembled WGS sequence"/>
</dbReference>
<keyword evidence="3" id="KW-1185">Reference proteome</keyword>
<dbReference type="InterPro" id="IPR039421">
    <property type="entry name" value="Type_1_exporter"/>
</dbReference>
<dbReference type="PANTHER" id="PTHR43394:SF13">
    <property type="entry name" value="ANTIGEN PEPTIDE TRANSPORTER 1"/>
    <property type="match status" value="1"/>
</dbReference>
<dbReference type="PROSITE" id="PS00211">
    <property type="entry name" value="ABC_TRANSPORTER_1"/>
    <property type="match status" value="1"/>
</dbReference>
<name>A0ABN9C4G0_9NEOB</name>
<dbReference type="Gene3D" id="3.40.50.300">
    <property type="entry name" value="P-loop containing nucleotide triphosphate hydrolases"/>
    <property type="match status" value="1"/>
</dbReference>
<dbReference type="EMBL" id="CATNWA010007708">
    <property type="protein sequence ID" value="CAI9554568.1"/>
    <property type="molecule type" value="Genomic_DNA"/>
</dbReference>
<feature type="domain" description="ABC transporter" evidence="1">
    <location>
        <begin position="2"/>
        <end position="167"/>
    </location>
</feature>
<comment type="caution">
    <text evidence="2">The sequence shown here is derived from an EMBL/GenBank/DDBJ whole genome shotgun (WGS) entry which is preliminary data.</text>
</comment>
<evidence type="ECO:0000313" key="2">
    <source>
        <dbReference type="EMBL" id="CAI9554568.1"/>
    </source>
</evidence>
<dbReference type="InterPro" id="IPR003439">
    <property type="entry name" value="ABC_transporter-like_ATP-bd"/>
</dbReference>
<dbReference type="InterPro" id="IPR017871">
    <property type="entry name" value="ABC_transporter-like_CS"/>
</dbReference>